<dbReference type="GO" id="GO:0005829">
    <property type="term" value="C:cytosol"/>
    <property type="evidence" value="ECO:0007669"/>
    <property type="project" value="TreeGrafter"/>
</dbReference>
<dbReference type="GO" id="GO:0006913">
    <property type="term" value="P:nucleocytoplasmic transport"/>
    <property type="evidence" value="ECO:0007669"/>
    <property type="project" value="TreeGrafter"/>
</dbReference>
<evidence type="ECO:0000256" key="2">
    <source>
        <dbReference type="ARBA" id="ARBA00022614"/>
    </source>
</evidence>
<dbReference type="SMART" id="SM00368">
    <property type="entry name" value="LRR_RI"/>
    <property type="match status" value="3"/>
</dbReference>
<accession>A0A813FQ84</accession>
<feature type="non-terminal residue" evidence="5">
    <location>
        <position position="1"/>
    </location>
</feature>
<protein>
    <submittedName>
        <fullName evidence="5">Uncharacterized protein</fullName>
    </submittedName>
</protein>
<dbReference type="GO" id="GO:0031267">
    <property type="term" value="F:small GTPase binding"/>
    <property type="evidence" value="ECO:0007669"/>
    <property type="project" value="TreeGrafter"/>
</dbReference>
<keyword evidence="6" id="KW-1185">Reference proteome</keyword>
<dbReference type="AlphaFoldDB" id="A0A813FQ84"/>
<keyword evidence="3" id="KW-0677">Repeat</keyword>
<evidence type="ECO:0000313" key="5">
    <source>
        <dbReference type="EMBL" id="CAE8615604.1"/>
    </source>
</evidence>
<dbReference type="OrthoDB" id="421300at2759"/>
<dbReference type="Gene3D" id="3.80.10.10">
    <property type="entry name" value="Ribonuclease Inhibitor"/>
    <property type="match status" value="1"/>
</dbReference>
<reference evidence="5" key="1">
    <citation type="submission" date="2021-02" db="EMBL/GenBank/DDBJ databases">
        <authorList>
            <person name="Dougan E. K."/>
            <person name="Rhodes N."/>
            <person name="Thang M."/>
            <person name="Chan C."/>
        </authorList>
    </citation>
    <scope>NUCLEOTIDE SEQUENCE</scope>
</reference>
<proteinExistence type="predicted"/>
<dbReference type="GO" id="GO:0005634">
    <property type="term" value="C:nucleus"/>
    <property type="evidence" value="ECO:0007669"/>
    <property type="project" value="TreeGrafter"/>
</dbReference>
<dbReference type="Proteomes" id="UP000654075">
    <property type="component" value="Unassembled WGS sequence"/>
</dbReference>
<dbReference type="SUPFAM" id="SSF52047">
    <property type="entry name" value="RNI-like"/>
    <property type="match status" value="1"/>
</dbReference>
<comment type="caution">
    <text evidence="5">The sequence shown here is derived from an EMBL/GenBank/DDBJ whole genome shotgun (WGS) entry which is preliminary data.</text>
</comment>
<evidence type="ECO:0000313" key="6">
    <source>
        <dbReference type="Proteomes" id="UP000654075"/>
    </source>
</evidence>
<name>A0A813FQ84_POLGL</name>
<gene>
    <name evidence="4" type="ORF">PGLA1383_LOCUS19240</name>
    <name evidence="5" type="ORF">PGLA1383_LOCUS33317</name>
</gene>
<dbReference type="PANTHER" id="PTHR24113">
    <property type="entry name" value="RAN GTPASE-ACTIVATING PROTEIN 1"/>
    <property type="match status" value="1"/>
</dbReference>
<dbReference type="EMBL" id="CAJNNV010025667">
    <property type="protein sequence ID" value="CAE8615604.1"/>
    <property type="molecule type" value="Genomic_DNA"/>
</dbReference>
<dbReference type="GO" id="GO:0048471">
    <property type="term" value="C:perinuclear region of cytoplasm"/>
    <property type="evidence" value="ECO:0007669"/>
    <property type="project" value="TreeGrafter"/>
</dbReference>
<keyword evidence="1" id="KW-0343">GTPase activation</keyword>
<dbReference type="InterPro" id="IPR027038">
    <property type="entry name" value="RanGap"/>
</dbReference>
<keyword evidence="2" id="KW-0433">Leucine-rich repeat</keyword>
<dbReference type="GO" id="GO:0005096">
    <property type="term" value="F:GTPase activator activity"/>
    <property type="evidence" value="ECO:0007669"/>
    <property type="project" value="UniProtKB-KW"/>
</dbReference>
<evidence type="ECO:0000313" key="4">
    <source>
        <dbReference type="EMBL" id="CAE8600940.1"/>
    </source>
</evidence>
<evidence type="ECO:0000256" key="1">
    <source>
        <dbReference type="ARBA" id="ARBA00022468"/>
    </source>
</evidence>
<dbReference type="InterPro" id="IPR032675">
    <property type="entry name" value="LRR_dom_sf"/>
</dbReference>
<organism evidence="5 6">
    <name type="scientific">Polarella glacialis</name>
    <name type="common">Dinoflagellate</name>
    <dbReference type="NCBI Taxonomy" id="89957"/>
    <lineage>
        <taxon>Eukaryota</taxon>
        <taxon>Sar</taxon>
        <taxon>Alveolata</taxon>
        <taxon>Dinophyceae</taxon>
        <taxon>Suessiales</taxon>
        <taxon>Suessiaceae</taxon>
        <taxon>Polarella</taxon>
    </lineage>
</organism>
<evidence type="ECO:0000256" key="3">
    <source>
        <dbReference type="ARBA" id="ARBA00022737"/>
    </source>
</evidence>
<sequence>AALPLCSQLQAFGLGGGAVGEILGGGRIGDGGAGVLASAFLRCDRLCRLDLSENQIGDGGTAQLAAAIPHCGRLAELDLCRNRIADGGAGKLAEAVPRCGRLHWLRLLGNPLGVGGEQRLKEAWRAAGKPKGRLLCRGERDDLGGGVGFWGGGLAVAPELGGHDSNRDSDEICPYRTKL</sequence>
<dbReference type="PANTHER" id="PTHR24113:SF12">
    <property type="entry name" value="RAN GTPASE-ACTIVATING PROTEIN 1"/>
    <property type="match status" value="1"/>
</dbReference>
<dbReference type="EMBL" id="CAJNNV010012634">
    <property type="protein sequence ID" value="CAE8600940.1"/>
    <property type="molecule type" value="Genomic_DNA"/>
</dbReference>